<gene>
    <name evidence="2" type="ORF">OSTLU_29282</name>
</gene>
<protein>
    <submittedName>
        <fullName evidence="2">Uncharacterized protein</fullName>
    </submittedName>
</protein>
<dbReference type="AlphaFoldDB" id="A4RS89"/>
<dbReference type="RefSeq" id="XP_001415701.1">
    <property type="nucleotide sequence ID" value="XM_001415664.1"/>
</dbReference>
<dbReference type="KEGG" id="olu:OSTLU_29282"/>
<feature type="region of interest" description="Disordered" evidence="1">
    <location>
        <begin position="208"/>
        <end position="238"/>
    </location>
</feature>
<proteinExistence type="predicted"/>
<accession>A4RS89</accession>
<dbReference type="HOGENOM" id="CLU_1167532_0_0_1"/>
<evidence type="ECO:0000313" key="2">
    <source>
        <dbReference type="EMBL" id="ABO93993.1"/>
    </source>
</evidence>
<reference evidence="2 3" key="1">
    <citation type="journal article" date="2007" name="Proc. Natl. Acad. Sci. U.S.A.">
        <title>The tiny eukaryote Ostreococcus provides genomic insights into the paradox of plankton speciation.</title>
        <authorList>
            <person name="Palenik B."/>
            <person name="Grimwood J."/>
            <person name="Aerts A."/>
            <person name="Rouze P."/>
            <person name="Salamov A."/>
            <person name="Putnam N."/>
            <person name="Dupont C."/>
            <person name="Jorgensen R."/>
            <person name="Derelle E."/>
            <person name="Rombauts S."/>
            <person name="Zhou K."/>
            <person name="Otillar R."/>
            <person name="Merchant S.S."/>
            <person name="Podell S."/>
            <person name="Gaasterland T."/>
            <person name="Napoli C."/>
            <person name="Gendler K."/>
            <person name="Manuell A."/>
            <person name="Tai V."/>
            <person name="Vallon O."/>
            <person name="Piganeau G."/>
            <person name="Jancek S."/>
            <person name="Heijde M."/>
            <person name="Jabbari K."/>
            <person name="Bowler C."/>
            <person name="Lohr M."/>
            <person name="Robbens S."/>
            <person name="Werner G."/>
            <person name="Dubchak I."/>
            <person name="Pazour G.J."/>
            <person name="Ren Q."/>
            <person name="Paulsen I."/>
            <person name="Delwiche C."/>
            <person name="Schmutz J."/>
            <person name="Rokhsar D."/>
            <person name="Van de Peer Y."/>
            <person name="Moreau H."/>
            <person name="Grigoriev I.V."/>
        </authorList>
    </citation>
    <scope>NUCLEOTIDE SEQUENCE [LARGE SCALE GENOMIC DNA]</scope>
    <source>
        <strain evidence="2 3">CCE9901</strain>
    </source>
</reference>
<dbReference type="GeneID" id="4999695"/>
<organism evidence="2 3">
    <name type="scientific">Ostreococcus lucimarinus (strain CCE9901)</name>
    <dbReference type="NCBI Taxonomy" id="436017"/>
    <lineage>
        <taxon>Eukaryota</taxon>
        <taxon>Viridiplantae</taxon>
        <taxon>Chlorophyta</taxon>
        <taxon>Mamiellophyceae</taxon>
        <taxon>Mamiellales</taxon>
        <taxon>Bathycoccaceae</taxon>
        <taxon>Ostreococcus</taxon>
    </lineage>
</organism>
<dbReference type="OrthoDB" id="10527245at2759"/>
<evidence type="ECO:0000313" key="3">
    <source>
        <dbReference type="Proteomes" id="UP000001568"/>
    </source>
</evidence>
<sequence>MEFHAHDEDSTTNAARALEWFDNAFETRTSGQSYVGAGVRVIENGKILQIEAPIAYEATKKTKRATTIREVTPRDAWLDEGEVRVFLGASAASSAALKIPERATYLGKASESSFINLVDAISRSMDIFIRDGAARVGVCGALLDERGGTRENTLVDLNRKRVELETAKLHERNETVDATKKRLAQESEALSDRVRDAVLYASRAKKAKERVGGGKPTWDILADESDSDSDNDRDVEHG</sequence>
<dbReference type="Gramene" id="ABO93993">
    <property type="protein sequence ID" value="ABO93993"/>
    <property type="gene ID" value="OSTLU_29282"/>
</dbReference>
<dbReference type="EMBL" id="CP000581">
    <property type="protein sequence ID" value="ABO93993.1"/>
    <property type="molecule type" value="Genomic_DNA"/>
</dbReference>
<keyword evidence="3" id="KW-1185">Reference proteome</keyword>
<evidence type="ECO:0000256" key="1">
    <source>
        <dbReference type="SAM" id="MobiDB-lite"/>
    </source>
</evidence>
<dbReference type="Proteomes" id="UP000001568">
    <property type="component" value="Chromosome 1"/>
</dbReference>
<name>A4RS89_OSTLU</name>